<dbReference type="GO" id="GO:0003729">
    <property type="term" value="F:mRNA binding"/>
    <property type="evidence" value="ECO:0007669"/>
    <property type="project" value="TreeGrafter"/>
</dbReference>
<dbReference type="InterPro" id="IPR035979">
    <property type="entry name" value="RBD_domain_sf"/>
</dbReference>
<dbReference type="SUPFAM" id="SSF54928">
    <property type="entry name" value="RNA-binding domain, RBD"/>
    <property type="match status" value="2"/>
</dbReference>
<evidence type="ECO:0000256" key="1">
    <source>
        <dbReference type="ARBA" id="ARBA00022737"/>
    </source>
</evidence>
<evidence type="ECO:0000256" key="3">
    <source>
        <dbReference type="PROSITE-ProRule" id="PRU00176"/>
    </source>
</evidence>
<reference evidence="7" key="1">
    <citation type="journal article" date="2014" name="Science">
        <title>Ancient hybridizations among the ancestral genomes of bread wheat.</title>
        <authorList>
            <consortium name="International Wheat Genome Sequencing Consortium,"/>
            <person name="Marcussen T."/>
            <person name="Sandve S.R."/>
            <person name="Heier L."/>
            <person name="Spannagl M."/>
            <person name="Pfeifer M."/>
            <person name="Jakobsen K.S."/>
            <person name="Wulff B.B."/>
            <person name="Steuernagel B."/>
            <person name="Mayer K.F."/>
            <person name="Olsen O.A."/>
        </authorList>
    </citation>
    <scope>NUCLEOTIDE SEQUENCE [LARGE SCALE GENOMIC DNA]</scope>
    <source>
        <strain evidence="7">cv. AL8/78</strain>
    </source>
</reference>
<dbReference type="GO" id="GO:0006417">
    <property type="term" value="P:regulation of translation"/>
    <property type="evidence" value="ECO:0007669"/>
    <property type="project" value="TreeGrafter"/>
</dbReference>
<feature type="domain" description="RRM" evidence="5">
    <location>
        <begin position="173"/>
        <end position="249"/>
    </location>
</feature>
<evidence type="ECO:0000256" key="4">
    <source>
        <dbReference type="SAM" id="MobiDB-lite"/>
    </source>
</evidence>
<dbReference type="PANTHER" id="PTHR48032:SF12">
    <property type="entry name" value="RRM DOMAIN-CONTAINING PROTEIN"/>
    <property type="match status" value="1"/>
</dbReference>
<reference evidence="6" key="3">
    <citation type="journal article" date="2017" name="Nature">
        <title>Genome sequence of the progenitor of the wheat D genome Aegilops tauschii.</title>
        <authorList>
            <person name="Luo M.C."/>
            <person name="Gu Y.Q."/>
            <person name="Puiu D."/>
            <person name="Wang H."/>
            <person name="Twardziok S.O."/>
            <person name="Deal K.R."/>
            <person name="Huo N."/>
            <person name="Zhu T."/>
            <person name="Wang L."/>
            <person name="Wang Y."/>
            <person name="McGuire P.E."/>
            <person name="Liu S."/>
            <person name="Long H."/>
            <person name="Ramasamy R.K."/>
            <person name="Rodriguez J.C."/>
            <person name="Van S.L."/>
            <person name="Yuan L."/>
            <person name="Wang Z."/>
            <person name="Xia Z."/>
            <person name="Xiao L."/>
            <person name="Anderson O.D."/>
            <person name="Ouyang S."/>
            <person name="Liang Y."/>
            <person name="Zimin A.V."/>
            <person name="Pertea G."/>
            <person name="Qi P."/>
            <person name="Bennetzen J.L."/>
            <person name="Dai X."/>
            <person name="Dawson M.W."/>
            <person name="Muller H.G."/>
            <person name="Kugler K."/>
            <person name="Rivarola-Duarte L."/>
            <person name="Spannagl M."/>
            <person name="Mayer K.F.X."/>
            <person name="Lu F.H."/>
            <person name="Bevan M.W."/>
            <person name="Leroy P."/>
            <person name="Li P."/>
            <person name="You F.M."/>
            <person name="Sun Q."/>
            <person name="Liu Z."/>
            <person name="Lyons E."/>
            <person name="Wicker T."/>
            <person name="Salzberg S.L."/>
            <person name="Devos K.M."/>
            <person name="Dvorak J."/>
        </authorList>
    </citation>
    <scope>NUCLEOTIDE SEQUENCE [LARGE SCALE GENOMIC DNA]</scope>
    <source>
        <strain evidence="6">cv. AL8/78</strain>
    </source>
</reference>
<evidence type="ECO:0000256" key="2">
    <source>
        <dbReference type="ARBA" id="ARBA00022884"/>
    </source>
</evidence>
<reference evidence="7" key="2">
    <citation type="journal article" date="2017" name="Nat. Plants">
        <title>The Aegilops tauschii genome reveals multiple impacts of transposons.</title>
        <authorList>
            <person name="Zhao G."/>
            <person name="Zou C."/>
            <person name="Li K."/>
            <person name="Wang K."/>
            <person name="Li T."/>
            <person name="Gao L."/>
            <person name="Zhang X."/>
            <person name="Wang H."/>
            <person name="Yang Z."/>
            <person name="Liu X."/>
            <person name="Jiang W."/>
            <person name="Mao L."/>
            <person name="Kong X."/>
            <person name="Jiao Y."/>
            <person name="Jia J."/>
        </authorList>
    </citation>
    <scope>NUCLEOTIDE SEQUENCE [LARGE SCALE GENOMIC DNA]</scope>
    <source>
        <strain evidence="7">cv. AL8/78</strain>
    </source>
</reference>
<dbReference type="Proteomes" id="UP000015105">
    <property type="component" value="Chromosome 5D"/>
</dbReference>
<evidence type="ECO:0000313" key="6">
    <source>
        <dbReference type="EnsemblPlants" id="AET5Gv20933900.2"/>
    </source>
</evidence>
<name>A0A453LWT8_AEGTS</name>
<feature type="domain" description="RRM" evidence="5">
    <location>
        <begin position="43"/>
        <end position="123"/>
    </location>
</feature>
<feature type="region of interest" description="Disordered" evidence="4">
    <location>
        <begin position="1"/>
        <end position="39"/>
    </location>
</feature>
<organism evidence="6 7">
    <name type="scientific">Aegilops tauschii subsp. strangulata</name>
    <name type="common">Goatgrass</name>
    <dbReference type="NCBI Taxonomy" id="200361"/>
    <lineage>
        <taxon>Eukaryota</taxon>
        <taxon>Viridiplantae</taxon>
        <taxon>Streptophyta</taxon>
        <taxon>Embryophyta</taxon>
        <taxon>Tracheophyta</taxon>
        <taxon>Spermatophyta</taxon>
        <taxon>Magnoliopsida</taxon>
        <taxon>Liliopsida</taxon>
        <taxon>Poales</taxon>
        <taxon>Poaceae</taxon>
        <taxon>BOP clade</taxon>
        <taxon>Pooideae</taxon>
        <taxon>Triticodae</taxon>
        <taxon>Triticeae</taxon>
        <taxon>Triticinae</taxon>
        <taxon>Aegilops</taxon>
    </lineage>
</organism>
<sequence length="383" mass="43668">NPSLPRRPTRASPPPLFSPPRKQTRRLPSHCRPPRRPMALETRKLYVGGLPPSAQQEELQEHFGRYGEVLRVRVVRDWETGQCRGFAFVEFADDEGPRAALQEKEKANHVFGDRTVDVKRARTRPMRYQNEQSFYQYALNQSPIQSPVHNQWYTQSSSNNSYAGNGHRSCDPNKVFVGGLRGNVTKEHLQSYFEKFGRITDVVVIREGASQRSRGFGFITFDSEEAMVNVLESKFHDLNGTKVETKRAIPKGHSYYQDTRQYNPMIWDGNNPPIGFAGAYPPHMQHIVNNHYVMPMPQYMCLPEYVYMMNGGVPLTRQGSLYTGYGTIGYGYDHVNTNRFGAQLGEAKSDNKLIEDIKEQQVDLPATRQETLGMDDQATVTTL</sequence>
<dbReference type="SMART" id="SM00360">
    <property type="entry name" value="RRM"/>
    <property type="match status" value="2"/>
</dbReference>
<dbReference type="InterPro" id="IPR000504">
    <property type="entry name" value="RRM_dom"/>
</dbReference>
<dbReference type="Gene3D" id="3.30.70.330">
    <property type="match status" value="2"/>
</dbReference>
<dbReference type="Gramene" id="AET5Gv20933900.2">
    <property type="protein sequence ID" value="AET5Gv20933900.2"/>
    <property type="gene ID" value="AET5Gv20933900"/>
</dbReference>
<feature type="compositionally biased region" description="Basic residues" evidence="4">
    <location>
        <begin position="22"/>
        <end position="35"/>
    </location>
</feature>
<keyword evidence="7" id="KW-1185">Reference proteome</keyword>
<proteinExistence type="predicted"/>
<dbReference type="InterPro" id="IPR012677">
    <property type="entry name" value="Nucleotide-bd_a/b_plait_sf"/>
</dbReference>
<accession>A0A453LWT8</accession>
<protein>
    <recommendedName>
        <fullName evidence="5">RRM domain-containing protein</fullName>
    </recommendedName>
</protein>
<keyword evidence="1" id="KW-0677">Repeat</keyword>
<dbReference type="PANTHER" id="PTHR48032">
    <property type="entry name" value="RNA-BINDING PROTEIN MUSASHI HOMOLOG RBP6"/>
    <property type="match status" value="1"/>
</dbReference>
<dbReference type="EnsemblPlants" id="AET5Gv20933900.2">
    <property type="protein sequence ID" value="AET5Gv20933900.2"/>
    <property type="gene ID" value="AET5Gv20933900"/>
</dbReference>
<evidence type="ECO:0000313" key="7">
    <source>
        <dbReference type="Proteomes" id="UP000015105"/>
    </source>
</evidence>
<keyword evidence="2 3" id="KW-0694">RNA-binding</keyword>
<evidence type="ECO:0000259" key="5">
    <source>
        <dbReference type="PROSITE" id="PS50102"/>
    </source>
</evidence>
<dbReference type="Pfam" id="PF00076">
    <property type="entry name" value="RRM_1"/>
    <property type="match status" value="2"/>
</dbReference>
<reference evidence="6" key="5">
    <citation type="journal article" date="2021" name="G3 (Bethesda)">
        <title>Aegilops tauschii genome assembly Aet v5.0 features greater sequence contiguity and improved annotation.</title>
        <authorList>
            <person name="Wang L."/>
            <person name="Zhu T."/>
            <person name="Rodriguez J.C."/>
            <person name="Deal K.R."/>
            <person name="Dubcovsky J."/>
            <person name="McGuire P.E."/>
            <person name="Lux T."/>
            <person name="Spannagl M."/>
            <person name="Mayer K.F.X."/>
            <person name="Baldrich P."/>
            <person name="Meyers B.C."/>
            <person name="Huo N."/>
            <person name="Gu Y.Q."/>
            <person name="Zhou H."/>
            <person name="Devos K.M."/>
            <person name="Bennetzen J.L."/>
            <person name="Unver T."/>
            <person name="Budak H."/>
            <person name="Gulick P.J."/>
            <person name="Galiba G."/>
            <person name="Kalapos B."/>
            <person name="Nelson D.R."/>
            <person name="Li P."/>
            <person name="You F.M."/>
            <person name="Luo M.C."/>
            <person name="Dvorak J."/>
        </authorList>
    </citation>
    <scope>NUCLEOTIDE SEQUENCE [LARGE SCALE GENOMIC DNA]</scope>
    <source>
        <strain evidence="6">cv. AL8/78</strain>
    </source>
</reference>
<reference evidence="6" key="4">
    <citation type="submission" date="2019-03" db="UniProtKB">
        <authorList>
            <consortium name="EnsemblPlants"/>
        </authorList>
    </citation>
    <scope>IDENTIFICATION</scope>
</reference>
<dbReference type="PROSITE" id="PS50102">
    <property type="entry name" value="RRM"/>
    <property type="match status" value="2"/>
</dbReference>
<dbReference type="AlphaFoldDB" id="A0A453LWT8"/>
<dbReference type="STRING" id="200361.A0A453LWT8"/>